<name>A0A6M1S3Y7_9HYPH</name>
<dbReference type="EMBL" id="JAAKZH010000007">
    <property type="protein sequence ID" value="NGO65919.1"/>
    <property type="molecule type" value="Genomic_DNA"/>
</dbReference>
<dbReference type="PANTHER" id="PTHR43687:SF1">
    <property type="entry name" value="FERREDOXIN III"/>
    <property type="match status" value="1"/>
</dbReference>
<dbReference type="PROSITE" id="PS00198">
    <property type="entry name" value="4FE4S_FER_1"/>
    <property type="match status" value="1"/>
</dbReference>
<evidence type="ECO:0000256" key="5">
    <source>
        <dbReference type="ARBA" id="ARBA00023014"/>
    </source>
</evidence>
<gene>
    <name evidence="7" type="ORF">G6N76_19790</name>
</gene>
<feature type="domain" description="4Fe-4S ferredoxin-type" evidence="6">
    <location>
        <begin position="24"/>
        <end position="54"/>
    </location>
</feature>
<dbReference type="GO" id="GO:0046872">
    <property type="term" value="F:metal ion binding"/>
    <property type="evidence" value="ECO:0007669"/>
    <property type="project" value="UniProtKB-KW"/>
</dbReference>
<evidence type="ECO:0000256" key="2">
    <source>
        <dbReference type="ARBA" id="ARBA00022723"/>
    </source>
</evidence>
<dbReference type="Gene3D" id="3.30.70.20">
    <property type="match status" value="2"/>
</dbReference>
<dbReference type="InterPro" id="IPR050572">
    <property type="entry name" value="Fe-S_Ferredoxin"/>
</dbReference>
<keyword evidence="8" id="KW-1185">Reference proteome</keyword>
<dbReference type="InterPro" id="IPR017900">
    <property type="entry name" value="4Fe4S_Fe_S_CS"/>
</dbReference>
<dbReference type="Pfam" id="PF12838">
    <property type="entry name" value="Fer4_7"/>
    <property type="match status" value="1"/>
</dbReference>
<comment type="caution">
    <text evidence="7">The sequence shown here is derived from an EMBL/GenBank/DDBJ whole genome shotgun (WGS) entry which is preliminary data.</text>
</comment>
<protein>
    <submittedName>
        <fullName evidence="7">Ferredoxin-type protein NapF</fullName>
    </submittedName>
</protein>
<dbReference type="GO" id="GO:0051539">
    <property type="term" value="F:4 iron, 4 sulfur cluster binding"/>
    <property type="evidence" value="ECO:0007669"/>
    <property type="project" value="UniProtKB-KW"/>
</dbReference>
<dbReference type="SUPFAM" id="SSF54862">
    <property type="entry name" value="4Fe-4S ferredoxins"/>
    <property type="match status" value="1"/>
</dbReference>
<dbReference type="AlphaFoldDB" id="A0A6M1S3Y7"/>
<sequence length="167" mass="17729">MPQTTSTRRGFLAGRALGGDKTHYPPGITEESLKNCSGCVECATACPSKIISIRHGIPVLDFQRGECTFCGKCADRCPERVFPTDPVSRFPHNVTIADDCLAVNFIDCQACRDACATAAIRFRPRIGGPFVPVLDADACTGCGACISVCPAEAISTKSRVFPEVADA</sequence>
<reference evidence="7 8" key="1">
    <citation type="submission" date="2020-02" db="EMBL/GenBank/DDBJ databases">
        <title>Genome sequence of the type strain CCBAU10050 of Rhizobium daejeonense.</title>
        <authorList>
            <person name="Gao J."/>
            <person name="Sun J."/>
        </authorList>
    </citation>
    <scope>NUCLEOTIDE SEQUENCE [LARGE SCALE GENOMIC DNA]</scope>
    <source>
        <strain evidence="7 8">CCBAU10050</strain>
    </source>
</reference>
<dbReference type="PROSITE" id="PS51379">
    <property type="entry name" value="4FE4S_FER_2"/>
    <property type="match status" value="3"/>
</dbReference>
<accession>A0A6M1S3Y7</accession>
<dbReference type="PANTHER" id="PTHR43687">
    <property type="entry name" value="ADENYLYLSULFATE REDUCTASE, BETA SUBUNIT"/>
    <property type="match status" value="1"/>
</dbReference>
<evidence type="ECO:0000256" key="4">
    <source>
        <dbReference type="ARBA" id="ARBA00023004"/>
    </source>
</evidence>
<keyword evidence="1" id="KW-0004">4Fe-4S</keyword>
<organism evidence="7 8">
    <name type="scientific">Rhizobium daejeonense</name>
    <dbReference type="NCBI Taxonomy" id="240521"/>
    <lineage>
        <taxon>Bacteria</taxon>
        <taxon>Pseudomonadati</taxon>
        <taxon>Pseudomonadota</taxon>
        <taxon>Alphaproteobacteria</taxon>
        <taxon>Hyphomicrobiales</taxon>
        <taxon>Rhizobiaceae</taxon>
        <taxon>Rhizobium/Agrobacterium group</taxon>
        <taxon>Rhizobium</taxon>
    </lineage>
</organism>
<keyword evidence="2" id="KW-0479">Metal-binding</keyword>
<dbReference type="CDD" id="cd10564">
    <property type="entry name" value="NapF_like"/>
    <property type="match status" value="1"/>
</dbReference>
<dbReference type="InterPro" id="IPR017896">
    <property type="entry name" value="4Fe4S_Fe-S-bd"/>
</dbReference>
<evidence type="ECO:0000313" key="8">
    <source>
        <dbReference type="Proteomes" id="UP000477849"/>
    </source>
</evidence>
<keyword evidence="4" id="KW-0408">Iron</keyword>
<dbReference type="InterPro" id="IPR004496">
    <property type="entry name" value="NapF"/>
</dbReference>
<feature type="domain" description="4Fe-4S ferredoxin-type" evidence="6">
    <location>
        <begin position="56"/>
        <end position="87"/>
    </location>
</feature>
<evidence type="ECO:0000313" key="7">
    <source>
        <dbReference type="EMBL" id="NGO65919.1"/>
    </source>
</evidence>
<evidence type="ECO:0000259" key="6">
    <source>
        <dbReference type="PROSITE" id="PS51379"/>
    </source>
</evidence>
<dbReference type="RefSeq" id="WP_163897790.1">
    <property type="nucleotide sequence ID" value="NZ_CP048425.1"/>
</dbReference>
<keyword evidence="3" id="KW-0677">Repeat</keyword>
<proteinExistence type="predicted"/>
<feature type="domain" description="4Fe-4S ferredoxin-type" evidence="6">
    <location>
        <begin position="130"/>
        <end position="159"/>
    </location>
</feature>
<dbReference type="Proteomes" id="UP000477849">
    <property type="component" value="Unassembled WGS sequence"/>
</dbReference>
<dbReference type="Pfam" id="PF13187">
    <property type="entry name" value="Fer4_9"/>
    <property type="match status" value="1"/>
</dbReference>
<evidence type="ECO:0000256" key="3">
    <source>
        <dbReference type="ARBA" id="ARBA00022737"/>
    </source>
</evidence>
<keyword evidence="5" id="KW-0411">Iron-sulfur</keyword>
<evidence type="ECO:0000256" key="1">
    <source>
        <dbReference type="ARBA" id="ARBA00022485"/>
    </source>
</evidence>